<dbReference type="Proteomes" id="UP000268033">
    <property type="component" value="Unassembled WGS sequence"/>
</dbReference>
<protein>
    <submittedName>
        <fullName evidence="1">Uncharacterized protein</fullName>
    </submittedName>
</protein>
<proteinExistence type="predicted"/>
<organism evidence="1 2">
    <name type="scientific">Gallaecimonas pentaromativorans</name>
    <dbReference type="NCBI Taxonomy" id="584787"/>
    <lineage>
        <taxon>Bacteria</taxon>
        <taxon>Pseudomonadati</taxon>
        <taxon>Pseudomonadota</taxon>
        <taxon>Gammaproteobacteria</taxon>
        <taxon>Enterobacterales</taxon>
        <taxon>Gallaecimonadaceae</taxon>
        <taxon>Gallaecimonas</taxon>
    </lineage>
</organism>
<accession>A0A3N1PBQ9</accession>
<evidence type="ECO:0000313" key="2">
    <source>
        <dbReference type="Proteomes" id="UP000268033"/>
    </source>
</evidence>
<keyword evidence="2" id="KW-1185">Reference proteome</keyword>
<comment type="caution">
    <text evidence="1">The sequence shown here is derived from an EMBL/GenBank/DDBJ whole genome shotgun (WGS) entry which is preliminary data.</text>
</comment>
<dbReference type="AlphaFoldDB" id="A0A3N1PBQ9"/>
<reference evidence="1 2" key="1">
    <citation type="submission" date="2018-11" db="EMBL/GenBank/DDBJ databases">
        <title>Genomic Encyclopedia of Type Strains, Phase IV (KMG-IV): sequencing the most valuable type-strain genomes for metagenomic binning, comparative biology and taxonomic classification.</title>
        <authorList>
            <person name="Goeker M."/>
        </authorList>
    </citation>
    <scope>NUCLEOTIDE SEQUENCE [LARGE SCALE GENOMIC DNA]</scope>
    <source>
        <strain evidence="1 2">DSM 21945</strain>
    </source>
</reference>
<gene>
    <name evidence="1" type="ORF">EDC28_103449</name>
</gene>
<evidence type="ECO:0000313" key="1">
    <source>
        <dbReference type="EMBL" id="ROQ28852.1"/>
    </source>
</evidence>
<name>A0A3N1PBQ9_9GAMM</name>
<sequence length="34" mass="3737">MNFPINYSVNSLLTLSPSESFMIVIDCLMGLSSL</sequence>
<dbReference type="EMBL" id="RJUL01000003">
    <property type="protein sequence ID" value="ROQ28852.1"/>
    <property type="molecule type" value="Genomic_DNA"/>
</dbReference>